<gene>
    <name evidence="1" type="ORF">ElyMa_000201500</name>
</gene>
<reference evidence="1 2" key="1">
    <citation type="journal article" date="2021" name="Elife">
        <title>Chloroplast acquisition without the gene transfer in kleptoplastic sea slugs, Plakobranchus ocellatus.</title>
        <authorList>
            <person name="Maeda T."/>
            <person name="Takahashi S."/>
            <person name="Yoshida T."/>
            <person name="Shimamura S."/>
            <person name="Takaki Y."/>
            <person name="Nagai Y."/>
            <person name="Toyoda A."/>
            <person name="Suzuki Y."/>
            <person name="Arimoto A."/>
            <person name="Ishii H."/>
            <person name="Satoh N."/>
            <person name="Nishiyama T."/>
            <person name="Hasebe M."/>
            <person name="Maruyama T."/>
            <person name="Minagawa J."/>
            <person name="Obokata J."/>
            <person name="Shigenobu S."/>
        </authorList>
    </citation>
    <scope>NUCLEOTIDE SEQUENCE [LARGE SCALE GENOMIC DNA]</scope>
</reference>
<comment type="caution">
    <text evidence="1">The sequence shown here is derived from an EMBL/GenBank/DDBJ whole genome shotgun (WGS) entry which is preliminary data.</text>
</comment>
<evidence type="ECO:0000313" key="2">
    <source>
        <dbReference type="Proteomes" id="UP000762676"/>
    </source>
</evidence>
<keyword evidence="2" id="KW-1185">Reference proteome</keyword>
<accession>A0AAV4EYI8</accession>
<dbReference type="SUPFAM" id="SSF57756">
    <property type="entry name" value="Retrovirus zinc finger-like domains"/>
    <property type="match status" value="1"/>
</dbReference>
<organism evidence="1 2">
    <name type="scientific">Elysia marginata</name>
    <dbReference type="NCBI Taxonomy" id="1093978"/>
    <lineage>
        <taxon>Eukaryota</taxon>
        <taxon>Metazoa</taxon>
        <taxon>Spiralia</taxon>
        <taxon>Lophotrochozoa</taxon>
        <taxon>Mollusca</taxon>
        <taxon>Gastropoda</taxon>
        <taxon>Heterobranchia</taxon>
        <taxon>Euthyneura</taxon>
        <taxon>Panpulmonata</taxon>
        <taxon>Sacoglossa</taxon>
        <taxon>Placobranchoidea</taxon>
        <taxon>Plakobranchidae</taxon>
        <taxon>Elysia</taxon>
    </lineage>
</organism>
<dbReference type="AlphaFoldDB" id="A0AAV4EYI8"/>
<dbReference type="InterPro" id="IPR036875">
    <property type="entry name" value="Znf_CCHC_sf"/>
</dbReference>
<dbReference type="GO" id="GO:0003676">
    <property type="term" value="F:nucleic acid binding"/>
    <property type="evidence" value="ECO:0007669"/>
    <property type="project" value="InterPro"/>
</dbReference>
<sequence>MKTQATSYLDARPSKSFTKESATSFAGASVRPTVRPDSTLGGHCLSLIDPHLIDVPTLSLWADTGLIAIHRLVTDLLHMVYIHSVRVLKFKPFLTSKDNLHSASHQRNYTGAGPVKPPSDGSCYYCGQKGRYIRNCKSRQSDLSREAHVVC</sequence>
<proteinExistence type="predicted"/>
<name>A0AAV4EYI8_9GAST</name>
<protein>
    <recommendedName>
        <fullName evidence="3">CCHC-type domain-containing protein</fullName>
    </recommendedName>
</protein>
<dbReference type="Gene3D" id="4.10.60.10">
    <property type="entry name" value="Zinc finger, CCHC-type"/>
    <property type="match status" value="1"/>
</dbReference>
<evidence type="ECO:0000313" key="1">
    <source>
        <dbReference type="EMBL" id="GFR65345.1"/>
    </source>
</evidence>
<dbReference type="GO" id="GO:0008270">
    <property type="term" value="F:zinc ion binding"/>
    <property type="evidence" value="ECO:0007669"/>
    <property type="project" value="InterPro"/>
</dbReference>
<dbReference type="Proteomes" id="UP000762676">
    <property type="component" value="Unassembled WGS sequence"/>
</dbReference>
<evidence type="ECO:0008006" key="3">
    <source>
        <dbReference type="Google" id="ProtNLM"/>
    </source>
</evidence>
<dbReference type="EMBL" id="BMAT01000380">
    <property type="protein sequence ID" value="GFR65345.1"/>
    <property type="molecule type" value="Genomic_DNA"/>
</dbReference>